<accession>A0A841GNH6</accession>
<name>A0A841GNH6_9BACT</name>
<dbReference type="Proteomes" id="UP000555828">
    <property type="component" value="Unassembled WGS sequence"/>
</dbReference>
<organism evidence="1 2">
    <name type="scientific">Thermosipho japonicus</name>
    <dbReference type="NCBI Taxonomy" id="90323"/>
    <lineage>
        <taxon>Bacteria</taxon>
        <taxon>Thermotogati</taxon>
        <taxon>Thermotogota</taxon>
        <taxon>Thermotogae</taxon>
        <taxon>Thermotogales</taxon>
        <taxon>Fervidobacteriaceae</taxon>
        <taxon>Thermosipho</taxon>
    </lineage>
</organism>
<dbReference type="SUPFAM" id="SSF49344">
    <property type="entry name" value="CBD9-like"/>
    <property type="match status" value="1"/>
</dbReference>
<sequence length="636" mass="70495">MKKFLLLSSVVLLLFLLFGCFLAPKSAELEPGYYVAFNFQYKASDGAEDITVLPGLKMSEVAENEYKLSIAKSDLSNVLEGKDKDGVYWWTVVKVVDPQATKTWIVYGGTGPYDPSVPFLKEDFDALLDTDKVEFYATIPDSTNTIIGFGDNLKDKRDYYFVGTVTDWSHMKMENMGNGVFEATVTASDYVKNIEYKIWSGDNWDITDTLKVLAFNGKNYYATGDNGTFNFDENVKEFKVIFDAHHSKVSFEPLKSTTIETIANVKERLLADDSATFTTTVRGVVTYTYHNSSQPWKDYAFIQDDTDAIKVYKSGIGDVFSLGDLVLVSGEASVYGHDFEIVPDASELISTGNPDPAPMDITGTFIDDASPLYGKLVVFTGTVESTDTYDNVTFLSDGTEITVKDYVGYDWKTGVEYTVKGVIMWNYDRYKVVPRSVDDITEGIDIPLNGDLSDFPADSAVFNDATNDSQWGADNELKQIKVWNNDSYLYLGIDVSVSGNGWLLVMDLGNDTQGATDLSQMSAWARKITLQGFENDAFVASWNNDDGNRHFYTVEGNTCTEKTHEGKTVGSVTEVKIPWSDLGFASGKPTQIKIAAFVVGGDGSSAPDTMPDIVYPDGWQWDTPITIDGFLTYDVK</sequence>
<protein>
    <submittedName>
        <fullName evidence="1">Uncharacterized protein</fullName>
    </submittedName>
</protein>
<proteinExistence type="predicted"/>
<gene>
    <name evidence="1" type="ORF">HNP65_001166</name>
</gene>
<dbReference type="AlphaFoldDB" id="A0A841GNH6"/>
<evidence type="ECO:0000313" key="2">
    <source>
        <dbReference type="Proteomes" id="UP000555828"/>
    </source>
</evidence>
<evidence type="ECO:0000313" key="1">
    <source>
        <dbReference type="EMBL" id="MBB6062714.1"/>
    </source>
</evidence>
<dbReference type="RefSeq" id="WP_184619365.1">
    <property type="nucleotide sequence ID" value="NZ_JACHEX010000003.1"/>
</dbReference>
<dbReference type="PROSITE" id="PS51257">
    <property type="entry name" value="PROKAR_LIPOPROTEIN"/>
    <property type="match status" value="1"/>
</dbReference>
<dbReference type="EMBL" id="JACHEX010000003">
    <property type="protein sequence ID" value="MBB6062714.1"/>
    <property type="molecule type" value="Genomic_DNA"/>
</dbReference>
<comment type="caution">
    <text evidence="1">The sequence shown here is derived from an EMBL/GenBank/DDBJ whole genome shotgun (WGS) entry which is preliminary data.</text>
</comment>
<reference evidence="1 2" key="1">
    <citation type="submission" date="2020-08" db="EMBL/GenBank/DDBJ databases">
        <title>Genomic Encyclopedia of Type Strains, Phase IV (KMG-IV): sequencing the most valuable type-strain genomes for metagenomic binning, comparative biology and taxonomic classification.</title>
        <authorList>
            <person name="Goeker M."/>
        </authorList>
    </citation>
    <scope>NUCLEOTIDE SEQUENCE [LARGE SCALE GENOMIC DNA]</scope>
    <source>
        <strain evidence="1 2">DSM 13481</strain>
    </source>
</reference>
<keyword evidence="2" id="KW-1185">Reference proteome</keyword>